<organism evidence="1 2">
    <name type="scientific">Pseudoalteromonas espejiana</name>
    <dbReference type="NCBI Taxonomy" id="28107"/>
    <lineage>
        <taxon>Bacteria</taxon>
        <taxon>Pseudomonadati</taxon>
        <taxon>Pseudomonadota</taxon>
        <taxon>Gammaproteobacteria</taxon>
        <taxon>Alteromonadales</taxon>
        <taxon>Pseudoalteromonadaceae</taxon>
        <taxon>Pseudoalteromonas</taxon>
    </lineage>
</organism>
<sequence>MGAGGEIRLTDPIDTLLTQETLEAFHVSAHSHDCGDKLGD</sequence>
<evidence type="ECO:0000313" key="1">
    <source>
        <dbReference type="EMBL" id="GEK55912.1"/>
    </source>
</evidence>
<name>A0A510XY26_9GAMM</name>
<protein>
    <submittedName>
        <fullName evidence="1">Uncharacterized protein</fullName>
    </submittedName>
</protein>
<dbReference type="AlphaFoldDB" id="A0A510XY26"/>
<dbReference type="EMBL" id="BJUM01000028">
    <property type="protein sequence ID" value="GEK55912.1"/>
    <property type="molecule type" value="Genomic_DNA"/>
</dbReference>
<proteinExistence type="predicted"/>
<comment type="caution">
    <text evidence="1">The sequence shown here is derived from an EMBL/GenBank/DDBJ whole genome shotgun (WGS) entry which is preliminary data.</text>
</comment>
<evidence type="ECO:0000313" key="2">
    <source>
        <dbReference type="Proteomes" id="UP000321419"/>
    </source>
</evidence>
<gene>
    <name evidence="1" type="ORF">PES01_27570</name>
</gene>
<dbReference type="Proteomes" id="UP000321419">
    <property type="component" value="Unassembled WGS sequence"/>
</dbReference>
<keyword evidence="2" id="KW-1185">Reference proteome</keyword>
<accession>A0A510XY26</accession>
<reference evidence="1 2" key="1">
    <citation type="submission" date="2019-07" db="EMBL/GenBank/DDBJ databases">
        <title>Whole genome shotgun sequence of Pseudoalteromonas espejiana NBRC 102222.</title>
        <authorList>
            <person name="Hosoyama A."/>
            <person name="Uohara A."/>
            <person name="Ohji S."/>
            <person name="Ichikawa N."/>
        </authorList>
    </citation>
    <scope>NUCLEOTIDE SEQUENCE [LARGE SCALE GENOMIC DNA]</scope>
    <source>
        <strain evidence="1 2">NBRC 102222</strain>
    </source>
</reference>